<keyword evidence="2" id="KW-0238">DNA-binding</keyword>
<dbReference type="PROSITE" id="PS50943">
    <property type="entry name" value="HTH_CROC1"/>
    <property type="match status" value="1"/>
</dbReference>
<dbReference type="SUPFAM" id="SSF47413">
    <property type="entry name" value="lambda repressor-like DNA-binding domains"/>
    <property type="match status" value="1"/>
</dbReference>
<dbReference type="AlphaFoldDB" id="A0A0D8L7Z7"/>
<evidence type="ECO:0000313" key="5">
    <source>
        <dbReference type="EMBL" id="KJF78065.1"/>
    </source>
</evidence>
<dbReference type="Proteomes" id="UP000032582">
    <property type="component" value="Unassembled WGS sequence"/>
</dbReference>
<dbReference type="CDD" id="cd00093">
    <property type="entry name" value="HTH_XRE"/>
    <property type="match status" value="1"/>
</dbReference>
<comment type="caution">
    <text evidence="5">The sequence shown here is derived from an EMBL/GenBank/DDBJ whole genome shotgun (WGS) entry which is preliminary data.</text>
</comment>
<sequence length="196" mass="22061">MEKSDNSLEMQKQIIPMEGLIRFPDRLNLAMNGMTNVELASKTGLTEATIRNYRKGKSYPPLDKLKELADACNCPLEWLATGSLSDNKIRNDEINFDGEIRELATWLSNEEKVALISFIRREGINSLLRLTKTNQEVVPNRTIEEQIDSLPIRPLLKQAIKIGLANGGEHDREILCLLEKIKSSSQSDNLAKNKVG</sequence>
<dbReference type="EMBL" id="JZSH01000079">
    <property type="protein sequence ID" value="KJF78065.1"/>
    <property type="molecule type" value="Genomic_DNA"/>
</dbReference>
<accession>A0A0D8L7Z7</accession>
<evidence type="ECO:0000256" key="1">
    <source>
        <dbReference type="ARBA" id="ARBA00023015"/>
    </source>
</evidence>
<evidence type="ECO:0000256" key="3">
    <source>
        <dbReference type="ARBA" id="ARBA00023163"/>
    </source>
</evidence>
<feature type="domain" description="HTH cro/C1-type" evidence="4">
    <location>
        <begin position="32"/>
        <end position="79"/>
    </location>
</feature>
<dbReference type="InterPro" id="IPR010982">
    <property type="entry name" value="Lambda_DNA-bd_dom_sf"/>
</dbReference>
<dbReference type="InterPro" id="IPR001387">
    <property type="entry name" value="Cro/C1-type_HTH"/>
</dbReference>
<name>A0A0D8L7Z7_MORMO</name>
<dbReference type="PANTHER" id="PTHR40661">
    <property type="match status" value="1"/>
</dbReference>
<gene>
    <name evidence="5" type="ORF">UA45_08695</name>
</gene>
<protein>
    <recommendedName>
        <fullName evidence="4">HTH cro/C1-type domain-containing protein</fullName>
    </recommendedName>
</protein>
<keyword evidence="3" id="KW-0804">Transcription</keyword>
<dbReference type="Gene3D" id="1.10.260.40">
    <property type="entry name" value="lambda repressor-like DNA-binding domains"/>
    <property type="match status" value="1"/>
</dbReference>
<organism evidence="5 6">
    <name type="scientific">Morganella morganii</name>
    <name type="common">Proteus morganii</name>
    <dbReference type="NCBI Taxonomy" id="582"/>
    <lineage>
        <taxon>Bacteria</taxon>
        <taxon>Pseudomonadati</taxon>
        <taxon>Pseudomonadota</taxon>
        <taxon>Gammaproteobacteria</taxon>
        <taxon>Enterobacterales</taxon>
        <taxon>Morganellaceae</taxon>
        <taxon>Morganella</taxon>
    </lineage>
</organism>
<dbReference type="GO" id="GO:0003677">
    <property type="term" value="F:DNA binding"/>
    <property type="evidence" value="ECO:0007669"/>
    <property type="project" value="UniProtKB-KW"/>
</dbReference>
<evidence type="ECO:0000256" key="2">
    <source>
        <dbReference type="ARBA" id="ARBA00023125"/>
    </source>
</evidence>
<evidence type="ECO:0000259" key="4">
    <source>
        <dbReference type="PROSITE" id="PS50943"/>
    </source>
</evidence>
<proteinExistence type="predicted"/>
<dbReference type="PANTHER" id="PTHR40661:SF3">
    <property type="entry name" value="FELS-1 PROPHAGE TRANSCRIPTIONAL REGULATOR"/>
    <property type="match status" value="1"/>
</dbReference>
<reference evidence="5 6" key="1">
    <citation type="submission" date="2015-02" db="EMBL/GenBank/DDBJ databases">
        <title>Whole genome shotgun sequencing of cultured foodborne pathogen.</title>
        <authorList>
            <person name="Timme R."/>
            <person name="Allard M.W."/>
            <person name="Strain E."/>
            <person name="Evans P.S."/>
            <person name="Brown E."/>
        </authorList>
    </citation>
    <scope>NUCLEOTIDE SEQUENCE [LARGE SCALE GENOMIC DNA]</scope>
    <source>
        <strain evidence="5 6">GCSL-TSO-24</strain>
    </source>
</reference>
<dbReference type="Pfam" id="PF01381">
    <property type="entry name" value="HTH_3"/>
    <property type="match status" value="1"/>
</dbReference>
<evidence type="ECO:0000313" key="6">
    <source>
        <dbReference type="Proteomes" id="UP000032582"/>
    </source>
</evidence>
<keyword evidence="1" id="KW-0805">Transcription regulation</keyword>
<dbReference type="SMART" id="SM00530">
    <property type="entry name" value="HTH_XRE"/>
    <property type="match status" value="1"/>
</dbReference>
<dbReference type="PATRIC" id="fig|582.24.peg.2710"/>